<name>A0ABQ6ZDE8_9GAMM</name>
<evidence type="ECO:0000313" key="4">
    <source>
        <dbReference type="Proteomes" id="UP000781710"/>
    </source>
</evidence>
<dbReference type="RefSeq" id="WP_162338994.1">
    <property type="nucleotide sequence ID" value="NZ_BOUK01000008.1"/>
</dbReference>
<keyword evidence="4" id="KW-1185">Reference proteome</keyword>
<dbReference type="SUPFAM" id="SSF52402">
    <property type="entry name" value="Adenine nucleotide alpha hydrolases-like"/>
    <property type="match status" value="1"/>
</dbReference>
<proteinExistence type="inferred from homology"/>
<evidence type="ECO:0000259" key="2">
    <source>
        <dbReference type="Pfam" id="PF00582"/>
    </source>
</evidence>
<dbReference type="PANTHER" id="PTHR46268">
    <property type="entry name" value="STRESS RESPONSE PROTEIN NHAX"/>
    <property type="match status" value="1"/>
</dbReference>
<dbReference type="InterPro" id="IPR006016">
    <property type="entry name" value="UspA"/>
</dbReference>
<dbReference type="InterPro" id="IPR014729">
    <property type="entry name" value="Rossmann-like_a/b/a_fold"/>
</dbReference>
<protein>
    <submittedName>
        <fullName evidence="3">Universal stress protein UspA</fullName>
    </submittedName>
</protein>
<comment type="similarity">
    <text evidence="1">Belongs to the universal stress protein A family.</text>
</comment>
<reference evidence="3 4" key="1">
    <citation type="submission" date="2017-10" db="EMBL/GenBank/DDBJ databases">
        <title>Whole genome sequencing of members of genus Pseudoxanthomonas.</title>
        <authorList>
            <person name="Kumar S."/>
            <person name="Bansal K."/>
            <person name="Kaur A."/>
            <person name="Patil P."/>
            <person name="Sharma S."/>
            <person name="Patil P.B."/>
        </authorList>
    </citation>
    <scope>NUCLEOTIDE SEQUENCE [LARGE SCALE GENOMIC DNA]</scope>
    <source>
        <strain evidence="3 4">DSM 17109</strain>
    </source>
</reference>
<evidence type="ECO:0000256" key="1">
    <source>
        <dbReference type="ARBA" id="ARBA00008791"/>
    </source>
</evidence>
<organism evidence="3 4">
    <name type="scientific">Pseudoxanthomonas japonensis</name>
    <dbReference type="NCBI Taxonomy" id="69284"/>
    <lineage>
        <taxon>Bacteria</taxon>
        <taxon>Pseudomonadati</taxon>
        <taxon>Pseudomonadota</taxon>
        <taxon>Gammaproteobacteria</taxon>
        <taxon>Lysobacterales</taxon>
        <taxon>Lysobacteraceae</taxon>
        <taxon>Pseudoxanthomonas</taxon>
    </lineage>
</organism>
<comment type="caution">
    <text evidence="3">The sequence shown here is derived from an EMBL/GenBank/DDBJ whole genome shotgun (WGS) entry which is preliminary data.</text>
</comment>
<evidence type="ECO:0000313" key="3">
    <source>
        <dbReference type="EMBL" id="KAF1723278.1"/>
    </source>
</evidence>
<feature type="domain" description="UspA" evidence="2">
    <location>
        <begin position="1"/>
        <end position="148"/>
    </location>
</feature>
<dbReference type="EMBL" id="PDWW01000030">
    <property type="protein sequence ID" value="KAF1723278.1"/>
    <property type="molecule type" value="Genomic_DNA"/>
</dbReference>
<dbReference type="Gene3D" id="3.40.50.620">
    <property type="entry name" value="HUPs"/>
    <property type="match status" value="1"/>
</dbReference>
<accession>A0ABQ6ZDE8</accession>
<sequence length="148" mass="15435">MYRHILIATDGSERATKGVQQGLALAGSLQAKATVLTVSEPISTGFDDALGWSAVATSLPDFQNARDEAARKVLDGVTALASAAGIVPQLLHVADRYAAEAIVDTAEQQGCDLIVMASHGRRALGRLLLGSQTSEVLARCGVPVLVIR</sequence>
<dbReference type="Proteomes" id="UP000781710">
    <property type="component" value="Unassembled WGS sequence"/>
</dbReference>
<dbReference type="Pfam" id="PF00582">
    <property type="entry name" value="Usp"/>
    <property type="match status" value="1"/>
</dbReference>
<dbReference type="CDD" id="cd00293">
    <property type="entry name" value="USP-like"/>
    <property type="match status" value="1"/>
</dbReference>
<gene>
    <name evidence="3" type="ORF">CSC78_16675</name>
</gene>
<dbReference type="PANTHER" id="PTHR46268:SF15">
    <property type="entry name" value="UNIVERSAL STRESS PROTEIN HP_0031"/>
    <property type="match status" value="1"/>
</dbReference>
<dbReference type="InterPro" id="IPR006015">
    <property type="entry name" value="Universal_stress_UspA"/>
</dbReference>
<dbReference type="PRINTS" id="PR01438">
    <property type="entry name" value="UNVRSLSTRESS"/>
</dbReference>